<evidence type="ECO:0000313" key="2">
    <source>
        <dbReference type="Proteomes" id="UP000801492"/>
    </source>
</evidence>
<organism evidence="1 2">
    <name type="scientific">Ignelater luminosus</name>
    <name type="common">Cucubano</name>
    <name type="synonym">Pyrophorus luminosus</name>
    <dbReference type="NCBI Taxonomy" id="2038154"/>
    <lineage>
        <taxon>Eukaryota</taxon>
        <taxon>Metazoa</taxon>
        <taxon>Ecdysozoa</taxon>
        <taxon>Arthropoda</taxon>
        <taxon>Hexapoda</taxon>
        <taxon>Insecta</taxon>
        <taxon>Pterygota</taxon>
        <taxon>Neoptera</taxon>
        <taxon>Endopterygota</taxon>
        <taxon>Coleoptera</taxon>
        <taxon>Polyphaga</taxon>
        <taxon>Elateriformia</taxon>
        <taxon>Elateroidea</taxon>
        <taxon>Elateridae</taxon>
        <taxon>Agrypninae</taxon>
        <taxon>Pyrophorini</taxon>
        <taxon>Ignelater</taxon>
    </lineage>
</organism>
<proteinExistence type="predicted"/>
<dbReference type="AlphaFoldDB" id="A0A8K0G189"/>
<reference evidence="1" key="1">
    <citation type="submission" date="2019-08" db="EMBL/GenBank/DDBJ databases">
        <title>The genome of the North American firefly Photinus pyralis.</title>
        <authorList>
            <consortium name="Photinus pyralis genome working group"/>
            <person name="Fallon T.R."/>
            <person name="Sander Lower S.E."/>
            <person name="Weng J.-K."/>
        </authorList>
    </citation>
    <scope>NUCLEOTIDE SEQUENCE</scope>
    <source>
        <strain evidence="1">TRF0915ILg1</strain>
        <tissue evidence="1">Whole body</tissue>
    </source>
</reference>
<comment type="caution">
    <text evidence="1">The sequence shown here is derived from an EMBL/GenBank/DDBJ whole genome shotgun (WGS) entry which is preliminary data.</text>
</comment>
<protein>
    <submittedName>
        <fullName evidence="1">Uncharacterized protein</fullName>
    </submittedName>
</protein>
<gene>
    <name evidence="1" type="ORF">ILUMI_18083</name>
</gene>
<dbReference type="PANTHER" id="PTHR47326">
    <property type="entry name" value="TRANSPOSABLE ELEMENT TC3 TRANSPOSASE-LIKE PROTEIN"/>
    <property type="match status" value="1"/>
</dbReference>
<accession>A0A8K0G189</accession>
<sequence>TYRTYLFSRQRPPTKFTQVEKNILNSFDNGPSLSTRSTVRMHNVLHSSIHKSLKESHFQKIQALRLEDYPQCYDILPMVKPTTRCFSRIYWESVVDTDENPHAIHQHSHQNYRNALIGPRRLSAANLVDFLEDNLLDLLDDIPYAVRRDMWFKQDNG</sequence>
<dbReference type="Proteomes" id="UP000801492">
    <property type="component" value="Unassembled WGS sequence"/>
</dbReference>
<dbReference type="PANTHER" id="PTHR47326:SF1">
    <property type="entry name" value="HTH PSQ-TYPE DOMAIN-CONTAINING PROTEIN"/>
    <property type="match status" value="1"/>
</dbReference>
<dbReference type="EMBL" id="VTPC01080056">
    <property type="protein sequence ID" value="KAF2888090.1"/>
    <property type="molecule type" value="Genomic_DNA"/>
</dbReference>
<name>A0A8K0G189_IGNLU</name>
<evidence type="ECO:0000313" key="1">
    <source>
        <dbReference type="EMBL" id="KAF2888090.1"/>
    </source>
</evidence>
<feature type="non-terminal residue" evidence="1">
    <location>
        <position position="1"/>
    </location>
</feature>
<keyword evidence="2" id="KW-1185">Reference proteome</keyword>